<evidence type="ECO:0000256" key="8">
    <source>
        <dbReference type="SAM" id="Phobius"/>
    </source>
</evidence>
<name>A0ABP9ADQ5_9PSEU</name>
<dbReference type="PANTHER" id="PTHR30561:SF1">
    <property type="entry name" value="MULTIDRUG TRANSPORTER EMRE"/>
    <property type="match status" value="1"/>
</dbReference>
<dbReference type="InterPro" id="IPR037185">
    <property type="entry name" value="EmrE-like"/>
</dbReference>
<feature type="transmembrane region" description="Helical" evidence="8">
    <location>
        <begin position="6"/>
        <end position="24"/>
    </location>
</feature>
<comment type="subcellular location">
    <subcellularLocation>
        <location evidence="1 7">Cell membrane</location>
        <topology evidence="1 7">Multi-pass membrane protein</topology>
    </subcellularLocation>
</comment>
<dbReference type="Pfam" id="PF00893">
    <property type="entry name" value="Multi_Drug_Res"/>
    <property type="match status" value="1"/>
</dbReference>
<evidence type="ECO:0000256" key="5">
    <source>
        <dbReference type="ARBA" id="ARBA00022989"/>
    </source>
</evidence>
<keyword evidence="3" id="KW-1003">Cell membrane</keyword>
<gene>
    <name evidence="9" type="ORF">GCM10023200_11280</name>
</gene>
<evidence type="ECO:0000256" key="3">
    <source>
        <dbReference type="ARBA" id="ARBA00022475"/>
    </source>
</evidence>
<evidence type="ECO:0000256" key="6">
    <source>
        <dbReference type="ARBA" id="ARBA00023136"/>
    </source>
</evidence>
<keyword evidence="4 7" id="KW-0812">Transmembrane</keyword>
<evidence type="ECO:0000313" key="9">
    <source>
        <dbReference type="EMBL" id="GAA4779772.1"/>
    </source>
</evidence>
<dbReference type="InterPro" id="IPR045324">
    <property type="entry name" value="Small_multidrug_res"/>
</dbReference>
<dbReference type="Gene3D" id="1.10.3730.20">
    <property type="match status" value="1"/>
</dbReference>
<keyword evidence="5 8" id="KW-1133">Transmembrane helix</keyword>
<evidence type="ECO:0008006" key="11">
    <source>
        <dbReference type="Google" id="ProtNLM"/>
    </source>
</evidence>
<dbReference type="RefSeq" id="WP_345411619.1">
    <property type="nucleotide sequence ID" value="NZ_BAABHO010000006.1"/>
</dbReference>
<evidence type="ECO:0000313" key="10">
    <source>
        <dbReference type="Proteomes" id="UP001500928"/>
    </source>
</evidence>
<keyword evidence="6 8" id="KW-0472">Membrane</keyword>
<feature type="transmembrane region" description="Helical" evidence="8">
    <location>
        <begin position="91"/>
        <end position="108"/>
    </location>
</feature>
<proteinExistence type="inferred from homology"/>
<sequence length="109" mass="10972">MTGTVTATLLLLGAIAAQGVSLAAMRASRGLRRHRWTATALVAMGASVLLMSRALDAGMPLAVGYGVWSGAGIALAAATGALVFRDRLARVHLAGLALVVLGVVLVHGT</sequence>
<dbReference type="InterPro" id="IPR000390">
    <property type="entry name" value="Small_drug/metabolite_transptr"/>
</dbReference>
<keyword evidence="2" id="KW-0813">Transport</keyword>
<organism evidence="9 10">
    <name type="scientific">Actinomycetospora chlora</name>
    <dbReference type="NCBI Taxonomy" id="663608"/>
    <lineage>
        <taxon>Bacteria</taxon>
        <taxon>Bacillati</taxon>
        <taxon>Actinomycetota</taxon>
        <taxon>Actinomycetes</taxon>
        <taxon>Pseudonocardiales</taxon>
        <taxon>Pseudonocardiaceae</taxon>
        <taxon>Actinomycetospora</taxon>
    </lineage>
</organism>
<feature type="transmembrane region" description="Helical" evidence="8">
    <location>
        <begin position="61"/>
        <end position="84"/>
    </location>
</feature>
<dbReference type="SUPFAM" id="SSF103481">
    <property type="entry name" value="Multidrug resistance efflux transporter EmrE"/>
    <property type="match status" value="1"/>
</dbReference>
<reference evidence="10" key="1">
    <citation type="journal article" date="2019" name="Int. J. Syst. Evol. Microbiol.">
        <title>The Global Catalogue of Microorganisms (GCM) 10K type strain sequencing project: providing services to taxonomists for standard genome sequencing and annotation.</title>
        <authorList>
            <consortium name="The Broad Institute Genomics Platform"/>
            <consortium name="The Broad Institute Genome Sequencing Center for Infectious Disease"/>
            <person name="Wu L."/>
            <person name="Ma J."/>
        </authorList>
    </citation>
    <scope>NUCLEOTIDE SEQUENCE [LARGE SCALE GENOMIC DNA]</scope>
    <source>
        <strain evidence="10">JCM 17979</strain>
    </source>
</reference>
<evidence type="ECO:0000256" key="1">
    <source>
        <dbReference type="ARBA" id="ARBA00004651"/>
    </source>
</evidence>
<dbReference type="EMBL" id="BAABHO010000006">
    <property type="protein sequence ID" value="GAA4779772.1"/>
    <property type="molecule type" value="Genomic_DNA"/>
</dbReference>
<feature type="transmembrane region" description="Helical" evidence="8">
    <location>
        <begin position="36"/>
        <end position="55"/>
    </location>
</feature>
<keyword evidence="10" id="KW-1185">Reference proteome</keyword>
<protein>
    <recommendedName>
        <fullName evidence="11">Small multidrug resistance pump</fullName>
    </recommendedName>
</protein>
<evidence type="ECO:0000256" key="4">
    <source>
        <dbReference type="ARBA" id="ARBA00022692"/>
    </source>
</evidence>
<evidence type="ECO:0000256" key="7">
    <source>
        <dbReference type="RuleBase" id="RU003942"/>
    </source>
</evidence>
<comment type="similarity">
    <text evidence="7">Belongs to the drug/metabolite transporter (DMT) superfamily. Small multidrug resistance (SMR) (TC 2.A.7.1) family.</text>
</comment>
<comment type="caution">
    <text evidence="9">The sequence shown here is derived from an EMBL/GenBank/DDBJ whole genome shotgun (WGS) entry which is preliminary data.</text>
</comment>
<accession>A0ABP9ADQ5</accession>
<evidence type="ECO:0000256" key="2">
    <source>
        <dbReference type="ARBA" id="ARBA00022448"/>
    </source>
</evidence>
<dbReference type="PANTHER" id="PTHR30561">
    <property type="entry name" value="SMR FAMILY PROTON-DEPENDENT DRUG EFFLUX TRANSPORTER SUGE"/>
    <property type="match status" value="1"/>
</dbReference>
<dbReference type="Proteomes" id="UP001500928">
    <property type="component" value="Unassembled WGS sequence"/>
</dbReference>